<accession>A0A917K481</accession>
<gene>
    <name evidence="2" type="ORF">GCM10009545_48840</name>
    <name evidence="3" type="ORF">GCM10011581_38230</name>
</gene>
<dbReference type="Proteomes" id="UP000597989">
    <property type="component" value="Unassembled WGS sequence"/>
</dbReference>
<reference evidence="2 5" key="2">
    <citation type="journal article" date="2019" name="Int. J. Syst. Evol. Microbiol.">
        <title>The Global Catalogue of Microorganisms (GCM) 10K type strain sequencing project: providing services to taxonomists for standard genome sequencing and annotation.</title>
        <authorList>
            <consortium name="The Broad Institute Genomics Platform"/>
            <consortium name="The Broad Institute Genome Sequencing Center for Infectious Disease"/>
            <person name="Wu L."/>
            <person name="Ma J."/>
        </authorList>
    </citation>
    <scope>NUCLEOTIDE SEQUENCE [LARGE SCALE GENOMIC DNA]</scope>
    <source>
        <strain evidence="2 5">JCM 10664</strain>
    </source>
</reference>
<proteinExistence type="predicted"/>
<reference evidence="2" key="4">
    <citation type="submission" date="2023-12" db="EMBL/GenBank/DDBJ databases">
        <authorList>
            <person name="Sun Q."/>
            <person name="Inoue M."/>
        </authorList>
    </citation>
    <scope>NUCLEOTIDE SEQUENCE</scope>
    <source>
        <strain evidence="2">JCM 10664</strain>
    </source>
</reference>
<reference evidence="3 4" key="1">
    <citation type="journal article" date="2014" name="Int. J. Syst. Evol. Microbiol.">
        <title>Complete genome sequence of Corynebacterium casei LMG S-19264T (=DSM 44701T), isolated from a smear-ripened cheese.</title>
        <authorList>
            <consortium name="US DOE Joint Genome Institute (JGI-PGF)"/>
            <person name="Walter F."/>
            <person name="Albersmeier A."/>
            <person name="Kalinowski J."/>
            <person name="Ruckert C."/>
        </authorList>
    </citation>
    <scope>NUCLEOTIDE SEQUENCE [LARGE SCALE GENOMIC DNA]</scope>
    <source>
        <strain evidence="3 4">CGMCC 4.7206</strain>
    </source>
</reference>
<comment type="caution">
    <text evidence="3">The sequence shown here is derived from an EMBL/GenBank/DDBJ whole genome shotgun (WGS) entry which is preliminary data.</text>
</comment>
<dbReference type="Gene3D" id="3.40.630.30">
    <property type="match status" value="1"/>
</dbReference>
<keyword evidence="5" id="KW-1185">Reference proteome</keyword>
<dbReference type="Proteomes" id="UP001500220">
    <property type="component" value="Unassembled WGS sequence"/>
</dbReference>
<evidence type="ECO:0000313" key="4">
    <source>
        <dbReference type="Proteomes" id="UP000597989"/>
    </source>
</evidence>
<feature type="domain" description="N-acetyltransferase" evidence="1">
    <location>
        <begin position="10"/>
        <end position="185"/>
    </location>
</feature>
<evidence type="ECO:0000313" key="5">
    <source>
        <dbReference type="Proteomes" id="UP001500220"/>
    </source>
</evidence>
<dbReference type="GO" id="GO:0016747">
    <property type="term" value="F:acyltransferase activity, transferring groups other than amino-acyl groups"/>
    <property type="evidence" value="ECO:0007669"/>
    <property type="project" value="InterPro"/>
</dbReference>
<evidence type="ECO:0000313" key="2">
    <source>
        <dbReference type="EMBL" id="GAA0540573.1"/>
    </source>
</evidence>
<name>A0A917K481_9PSEU</name>
<reference evidence="3" key="3">
    <citation type="submission" date="2020-09" db="EMBL/GenBank/DDBJ databases">
        <authorList>
            <person name="Sun Q."/>
            <person name="Zhou Y."/>
        </authorList>
    </citation>
    <scope>NUCLEOTIDE SEQUENCE</scope>
    <source>
        <strain evidence="3">CGMCC 4.7206</strain>
    </source>
</reference>
<dbReference type="InterPro" id="IPR000182">
    <property type="entry name" value="GNAT_dom"/>
</dbReference>
<dbReference type="Pfam" id="PF13508">
    <property type="entry name" value="Acetyltransf_7"/>
    <property type="match status" value="1"/>
</dbReference>
<dbReference type="AlphaFoldDB" id="A0A917K481"/>
<dbReference type="InterPro" id="IPR016181">
    <property type="entry name" value="Acyl_CoA_acyltransferase"/>
</dbReference>
<dbReference type="RefSeq" id="WP_188989624.1">
    <property type="nucleotide sequence ID" value="NZ_BAAAHC010000028.1"/>
</dbReference>
<organism evidence="3 4">
    <name type="scientific">Saccharopolyspora thermophila</name>
    <dbReference type="NCBI Taxonomy" id="89367"/>
    <lineage>
        <taxon>Bacteria</taxon>
        <taxon>Bacillati</taxon>
        <taxon>Actinomycetota</taxon>
        <taxon>Actinomycetes</taxon>
        <taxon>Pseudonocardiales</taxon>
        <taxon>Pseudonocardiaceae</taxon>
        <taxon>Saccharopolyspora</taxon>
    </lineage>
</organism>
<sequence length="197" mass="21909">MTAAPSPRCDRITELTSDQLRARLAEALQVYVTAMGYPPSTAQQRAPMWSAHMLRAGWRCIGAFSDQDELIGIGYGYLGAPGQWWHEQVQRGLLRTVGNTGDWLDDYFELTELHVHPASQGGGLGEEILRRLLAGAPGAKVLLSTPEGPTRAWRLYRRVGFTDVLRNYRFAGDPRPFAVLGRPLPLDPPQPPSHRTH</sequence>
<protein>
    <submittedName>
        <fullName evidence="2 3">Acetyltransferase</fullName>
    </submittedName>
</protein>
<dbReference type="SUPFAM" id="SSF55729">
    <property type="entry name" value="Acyl-CoA N-acyltransferases (Nat)"/>
    <property type="match status" value="1"/>
</dbReference>
<dbReference type="PROSITE" id="PS51186">
    <property type="entry name" value="GNAT"/>
    <property type="match status" value="1"/>
</dbReference>
<dbReference type="EMBL" id="BAAAHC010000028">
    <property type="protein sequence ID" value="GAA0540573.1"/>
    <property type="molecule type" value="Genomic_DNA"/>
</dbReference>
<evidence type="ECO:0000259" key="1">
    <source>
        <dbReference type="PROSITE" id="PS51186"/>
    </source>
</evidence>
<evidence type="ECO:0000313" key="3">
    <source>
        <dbReference type="EMBL" id="GGI97361.1"/>
    </source>
</evidence>
<dbReference type="EMBL" id="BMMT01000014">
    <property type="protein sequence ID" value="GGI97361.1"/>
    <property type="molecule type" value="Genomic_DNA"/>
</dbReference>